<evidence type="ECO:0000313" key="1">
    <source>
        <dbReference type="Ensembl" id="ENSMSIP00000008251.1"/>
    </source>
</evidence>
<keyword evidence="2" id="KW-1185">Reference proteome</keyword>
<proteinExistence type="predicted"/>
<dbReference type="Ensembl" id="ENSMSIT00000010479.1">
    <property type="protein sequence ID" value="ENSMSIP00000008251.1"/>
    <property type="gene ID" value="ENSMSIG00000007310.1"/>
</dbReference>
<dbReference type="Proteomes" id="UP000694415">
    <property type="component" value="Unplaced"/>
</dbReference>
<evidence type="ECO:0000313" key="2">
    <source>
        <dbReference type="Proteomes" id="UP000694415"/>
    </source>
</evidence>
<reference evidence="1" key="1">
    <citation type="submission" date="2025-08" db="UniProtKB">
        <authorList>
            <consortium name="Ensembl"/>
        </authorList>
    </citation>
    <scope>IDENTIFICATION</scope>
</reference>
<accession>A0A8C6GLB8</accession>
<organism evidence="1 2">
    <name type="scientific">Mus spicilegus</name>
    <name type="common">Mound-building mouse</name>
    <dbReference type="NCBI Taxonomy" id="10103"/>
    <lineage>
        <taxon>Eukaryota</taxon>
        <taxon>Metazoa</taxon>
        <taxon>Chordata</taxon>
        <taxon>Craniata</taxon>
        <taxon>Vertebrata</taxon>
        <taxon>Euteleostomi</taxon>
        <taxon>Mammalia</taxon>
        <taxon>Eutheria</taxon>
        <taxon>Euarchontoglires</taxon>
        <taxon>Glires</taxon>
        <taxon>Rodentia</taxon>
        <taxon>Myomorpha</taxon>
        <taxon>Muroidea</taxon>
        <taxon>Muridae</taxon>
        <taxon>Murinae</taxon>
        <taxon>Mus</taxon>
        <taxon>Mus</taxon>
    </lineage>
</organism>
<protein>
    <submittedName>
        <fullName evidence="1">Predicted gene 11084</fullName>
    </submittedName>
</protein>
<dbReference type="AlphaFoldDB" id="A0A8C6GLB8"/>
<reference evidence="1" key="2">
    <citation type="submission" date="2025-09" db="UniProtKB">
        <authorList>
            <consortium name="Ensembl"/>
        </authorList>
    </citation>
    <scope>IDENTIFICATION</scope>
</reference>
<name>A0A8C6GLB8_MUSSI</name>
<sequence>VQGRGVEFIPGEVFLQIGLSCHK</sequence>